<dbReference type="Gene3D" id="3.30.1980.10">
    <property type="entry name" value="Hypothetical protein YunC"/>
    <property type="match status" value="1"/>
</dbReference>
<dbReference type="Pfam" id="PF08827">
    <property type="entry name" value="DUF1805"/>
    <property type="match status" value="1"/>
</dbReference>
<keyword evidence="2" id="KW-1185">Reference proteome</keyword>
<dbReference type="RefSeq" id="WP_377557759.1">
    <property type="nucleotide sequence ID" value="NZ_JBHUHQ010000016.1"/>
</dbReference>
<organism evidence="1 2">
    <name type="scientific">Ornithinibacillus salinisoli</name>
    <dbReference type="NCBI Taxonomy" id="1848459"/>
    <lineage>
        <taxon>Bacteria</taxon>
        <taxon>Bacillati</taxon>
        <taxon>Bacillota</taxon>
        <taxon>Bacilli</taxon>
        <taxon>Bacillales</taxon>
        <taxon>Bacillaceae</taxon>
        <taxon>Ornithinibacillus</taxon>
    </lineage>
</organism>
<dbReference type="InterPro" id="IPR014931">
    <property type="entry name" value="DUF1805"/>
</dbReference>
<gene>
    <name evidence="1" type="ORF">ACFSJF_12765</name>
</gene>
<comment type="caution">
    <text evidence="1">The sequence shown here is derived from an EMBL/GenBank/DDBJ whole genome shotgun (WGS) entry which is preliminary data.</text>
</comment>
<dbReference type="Proteomes" id="UP001597383">
    <property type="component" value="Unassembled WGS sequence"/>
</dbReference>
<evidence type="ECO:0000313" key="1">
    <source>
        <dbReference type="EMBL" id="MFD2045145.1"/>
    </source>
</evidence>
<dbReference type="EMBL" id="JBHUHQ010000016">
    <property type="protein sequence ID" value="MFD2045145.1"/>
    <property type="molecule type" value="Genomic_DNA"/>
</dbReference>
<reference evidence="2" key="1">
    <citation type="journal article" date="2019" name="Int. J. Syst. Evol. Microbiol.">
        <title>The Global Catalogue of Microorganisms (GCM) 10K type strain sequencing project: providing services to taxonomists for standard genome sequencing and annotation.</title>
        <authorList>
            <consortium name="The Broad Institute Genomics Platform"/>
            <consortium name="The Broad Institute Genome Sequencing Center for Infectious Disease"/>
            <person name="Wu L."/>
            <person name="Ma J."/>
        </authorList>
    </citation>
    <scope>NUCLEOTIDE SEQUENCE [LARGE SCALE GENOMIC DNA]</scope>
    <source>
        <strain evidence="2">R28</strain>
    </source>
</reference>
<protein>
    <submittedName>
        <fullName evidence="1">YunC family protein</fullName>
    </submittedName>
</protein>
<accession>A0ABW4W300</accession>
<evidence type="ECO:0000313" key="2">
    <source>
        <dbReference type="Proteomes" id="UP001597383"/>
    </source>
</evidence>
<dbReference type="SUPFAM" id="SSF102891">
    <property type="entry name" value="Hypothetical protein Ta1206"/>
    <property type="match status" value="1"/>
</dbReference>
<proteinExistence type="predicted"/>
<name>A0ABW4W300_9BACI</name>
<dbReference type="InterPro" id="IPR036493">
    <property type="entry name" value="YunC_sf"/>
</dbReference>
<sequence>MITVNPLEIDGKFFTATSVELPKTNLLIISNDIGYIMCAALDVDIFNENEKLKKRNVIAGRAEGVRTIDELLHAPLAKITDASKEYGWQLGMTGKDALKKLT</sequence>